<protein>
    <submittedName>
        <fullName evidence="1">Disease resistance protein RPM1</fullName>
    </submittedName>
</protein>
<dbReference type="Proteomes" id="UP001060215">
    <property type="component" value="Chromosome 5"/>
</dbReference>
<dbReference type="EMBL" id="CM045762">
    <property type="protein sequence ID" value="KAI8009654.1"/>
    <property type="molecule type" value="Genomic_DNA"/>
</dbReference>
<gene>
    <name evidence="1" type="ORF">LOK49_LG06G00875</name>
</gene>
<name>A0ACC0H9E3_9ERIC</name>
<evidence type="ECO:0000313" key="1">
    <source>
        <dbReference type="EMBL" id="KAI8009654.1"/>
    </source>
</evidence>
<reference evidence="1 2" key="1">
    <citation type="journal article" date="2022" name="Plant J.">
        <title>Chromosome-level genome of Camellia lanceoleosa provides a valuable resource for understanding genome evolution and self-incompatibility.</title>
        <authorList>
            <person name="Gong W."/>
            <person name="Xiao S."/>
            <person name="Wang L."/>
            <person name="Liao Z."/>
            <person name="Chang Y."/>
            <person name="Mo W."/>
            <person name="Hu G."/>
            <person name="Li W."/>
            <person name="Zhao G."/>
            <person name="Zhu H."/>
            <person name="Hu X."/>
            <person name="Ji K."/>
            <person name="Xiang X."/>
            <person name="Song Q."/>
            <person name="Yuan D."/>
            <person name="Jin S."/>
            <person name="Zhang L."/>
        </authorList>
    </citation>
    <scope>NUCLEOTIDE SEQUENCE [LARGE SCALE GENOMIC DNA]</scope>
    <source>
        <strain evidence="1">SQ_2022a</strain>
    </source>
</reference>
<sequence>MADGAVNFLLGKLSIILGQTVLQKASLLSDAQDEIEEIKLVFESMSAFIRDADRRKETDLSVKTWVRQVREISHKIEDIVDEYMHYNDTGRQTRKGFKNFVQDVVNLPRNVTASYQLTLKLQEIKKKIQKISERSKEYCFNRINEGPSRNPSFDWRHHHGESSSFVDEKEMVGMDESKEKLLEWLTEDEVRRTIISIVGMGGLGKTTLVTKVYNDQIIKRYFDCWAWISVSQTYGVEELLRSMVRELLKTTQATSPRNFGSMNYRQLAETLIDVLRDKRIIFTTRNENVATSVGPGSRVHRLEPLRENDAWVLFCNKVLDVEGVSIEIIPGSLINLFNLSHLNLRDTKVRELPKSMERLHNLQTLDVRNTNVMRLPSRISKLLKLRHFFLGHKTDQNCENSNFPHGMKAPAGIWNARSLQTLSCIEAEEELITQVGNLLELKRLDITELKGVHGPKLCSSIQKLTSLRCLGVKASAEEELKLEALSLPPFFLQKLTLVGQLKNLPHWIGSLANLTHLCLDSSRLEQDVISCLHTLSTLVFLELKKAYGGSFLYFRAGWFPKLNKLNLKELVRLDSVRIEDGALPSIKEMGLIRCWALKSLPQGIEHLRSLRKLHLEEMSEELLQWLESDTSEVQAKVQHISTINHVLVTENSRVFETLR</sequence>
<accession>A0ACC0H9E3</accession>
<organism evidence="1 2">
    <name type="scientific">Camellia lanceoleosa</name>
    <dbReference type="NCBI Taxonomy" id="1840588"/>
    <lineage>
        <taxon>Eukaryota</taxon>
        <taxon>Viridiplantae</taxon>
        <taxon>Streptophyta</taxon>
        <taxon>Embryophyta</taxon>
        <taxon>Tracheophyta</taxon>
        <taxon>Spermatophyta</taxon>
        <taxon>Magnoliopsida</taxon>
        <taxon>eudicotyledons</taxon>
        <taxon>Gunneridae</taxon>
        <taxon>Pentapetalae</taxon>
        <taxon>asterids</taxon>
        <taxon>Ericales</taxon>
        <taxon>Theaceae</taxon>
        <taxon>Camellia</taxon>
    </lineage>
</organism>
<proteinExistence type="predicted"/>
<keyword evidence="2" id="KW-1185">Reference proteome</keyword>
<evidence type="ECO:0000313" key="2">
    <source>
        <dbReference type="Proteomes" id="UP001060215"/>
    </source>
</evidence>
<comment type="caution">
    <text evidence="1">The sequence shown here is derived from an EMBL/GenBank/DDBJ whole genome shotgun (WGS) entry which is preliminary data.</text>
</comment>